<evidence type="ECO:0000313" key="4">
    <source>
        <dbReference type="Proteomes" id="UP001107558"/>
    </source>
</evidence>
<evidence type="ECO:0000256" key="2">
    <source>
        <dbReference type="SAM" id="SignalP"/>
    </source>
</evidence>
<protein>
    <submittedName>
        <fullName evidence="3">Uncharacterized protein</fullName>
    </submittedName>
</protein>
<sequence length="82" mass="9000">MVFISLLILIDAKSLRSKRETDEGSEETITEALENNEEESTTQGAAGQTAILVPCPKGRISAGGYCRRKEKIIKMQEGEELS</sequence>
<gene>
    <name evidence="3" type="ORF">PVAND_013958</name>
</gene>
<dbReference type="Proteomes" id="UP001107558">
    <property type="component" value="Chromosome 1"/>
</dbReference>
<feature type="chain" id="PRO_5039916794" evidence="2">
    <location>
        <begin position="18"/>
        <end position="82"/>
    </location>
</feature>
<organism evidence="3 4">
    <name type="scientific">Polypedilum vanderplanki</name>
    <name type="common">Sleeping chironomid midge</name>
    <dbReference type="NCBI Taxonomy" id="319348"/>
    <lineage>
        <taxon>Eukaryota</taxon>
        <taxon>Metazoa</taxon>
        <taxon>Ecdysozoa</taxon>
        <taxon>Arthropoda</taxon>
        <taxon>Hexapoda</taxon>
        <taxon>Insecta</taxon>
        <taxon>Pterygota</taxon>
        <taxon>Neoptera</taxon>
        <taxon>Endopterygota</taxon>
        <taxon>Diptera</taxon>
        <taxon>Nematocera</taxon>
        <taxon>Chironomoidea</taxon>
        <taxon>Chironomidae</taxon>
        <taxon>Chironominae</taxon>
        <taxon>Polypedilum</taxon>
        <taxon>Polypedilum</taxon>
    </lineage>
</organism>
<feature type="region of interest" description="Disordered" evidence="1">
    <location>
        <begin position="16"/>
        <end position="48"/>
    </location>
</feature>
<keyword evidence="2" id="KW-0732">Signal</keyword>
<comment type="caution">
    <text evidence="3">The sequence shown here is derived from an EMBL/GenBank/DDBJ whole genome shotgun (WGS) entry which is preliminary data.</text>
</comment>
<dbReference type="AlphaFoldDB" id="A0A9J6CS32"/>
<reference evidence="3" key="1">
    <citation type="submission" date="2021-03" db="EMBL/GenBank/DDBJ databases">
        <title>Chromosome level genome of the anhydrobiotic midge Polypedilum vanderplanki.</title>
        <authorList>
            <person name="Yoshida Y."/>
            <person name="Kikawada T."/>
            <person name="Gusev O."/>
        </authorList>
    </citation>
    <scope>NUCLEOTIDE SEQUENCE</scope>
    <source>
        <strain evidence="3">NIAS01</strain>
        <tissue evidence="3">Whole body or cell culture</tissue>
    </source>
</reference>
<evidence type="ECO:0000256" key="1">
    <source>
        <dbReference type="SAM" id="MobiDB-lite"/>
    </source>
</evidence>
<keyword evidence="4" id="KW-1185">Reference proteome</keyword>
<evidence type="ECO:0000313" key="3">
    <source>
        <dbReference type="EMBL" id="KAG5684744.1"/>
    </source>
</evidence>
<dbReference type="EMBL" id="JADBJN010000001">
    <property type="protein sequence ID" value="KAG5684744.1"/>
    <property type="molecule type" value="Genomic_DNA"/>
</dbReference>
<accession>A0A9J6CS32</accession>
<name>A0A9J6CS32_POLVA</name>
<proteinExistence type="predicted"/>
<feature type="compositionally biased region" description="Acidic residues" evidence="1">
    <location>
        <begin position="23"/>
        <end position="40"/>
    </location>
</feature>
<feature type="signal peptide" evidence="2">
    <location>
        <begin position="1"/>
        <end position="17"/>
    </location>
</feature>